<dbReference type="Proteomes" id="UP001219518">
    <property type="component" value="Unassembled WGS sequence"/>
</dbReference>
<comment type="caution">
    <text evidence="1">The sequence shown here is derived from an EMBL/GenBank/DDBJ whole genome shotgun (WGS) entry which is preliminary data.</text>
</comment>
<proteinExistence type="predicted"/>
<reference evidence="1" key="2">
    <citation type="journal article" date="2023" name="BMC Genomics">
        <title>Pest status, molecular evolution, and epigenetic factors derived from the genome assembly of Frankliniella fusca, a thysanopteran phytovirus vector.</title>
        <authorList>
            <person name="Catto M.A."/>
            <person name="Labadie P.E."/>
            <person name="Jacobson A.L."/>
            <person name="Kennedy G.G."/>
            <person name="Srinivasan R."/>
            <person name="Hunt B.G."/>
        </authorList>
    </citation>
    <scope>NUCLEOTIDE SEQUENCE</scope>
    <source>
        <strain evidence="1">PL_HMW_Pooled</strain>
    </source>
</reference>
<protein>
    <submittedName>
        <fullName evidence="1">RNA-binding protein fusilli</fullName>
    </submittedName>
</protein>
<evidence type="ECO:0000313" key="2">
    <source>
        <dbReference type="Proteomes" id="UP001219518"/>
    </source>
</evidence>
<name>A0AAE1I3A1_9NEOP</name>
<organism evidence="1 2">
    <name type="scientific">Frankliniella fusca</name>
    <dbReference type="NCBI Taxonomy" id="407009"/>
    <lineage>
        <taxon>Eukaryota</taxon>
        <taxon>Metazoa</taxon>
        <taxon>Ecdysozoa</taxon>
        <taxon>Arthropoda</taxon>
        <taxon>Hexapoda</taxon>
        <taxon>Insecta</taxon>
        <taxon>Pterygota</taxon>
        <taxon>Neoptera</taxon>
        <taxon>Paraneoptera</taxon>
        <taxon>Thysanoptera</taxon>
        <taxon>Terebrantia</taxon>
        <taxon>Thripoidea</taxon>
        <taxon>Thripidae</taxon>
        <taxon>Frankliniella</taxon>
    </lineage>
</organism>
<dbReference type="AlphaFoldDB" id="A0AAE1I3A1"/>
<gene>
    <name evidence="1" type="ORF">KUF71_013731</name>
</gene>
<sequence>MAHVEARLCALVSVRRLYTVCYYRRAPPPPHRGATASRRHRIAAPPAAARGLAYSPTTLRRGIAQLEE</sequence>
<accession>A0AAE1I3A1</accession>
<reference evidence="1" key="1">
    <citation type="submission" date="2021-07" db="EMBL/GenBank/DDBJ databases">
        <authorList>
            <person name="Catto M.A."/>
            <person name="Jacobson A."/>
            <person name="Kennedy G."/>
            <person name="Labadie P."/>
            <person name="Hunt B.G."/>
            <person name="Srinivasan R."/>
        </authorList>
    </citation>
    <scope>NUCLEOTIDE SEQUENCE</scope>
    <source>
        <strain evidence="1">PL_HMW_Pooled</strain>
        <tissue evidence="1">Head</tissue>
    </source>
</reference>
<evidence type="ECO:0000313" key="1">
    <source>
        <dbReference type="EMBL" id="KAK3932657.1"/>
    </source>
</evidence>
<dbReference type="EMBL" id="JAHWGI010001438">
    <property type="protein sequence ID" value="KAK3932657.1"/>
    <property type="molecule type" value="Genomic_DNA"/>
</dbReference>
<keyword evidence="2" id="KW-1185">Reference proteome</keyword>